<protein>
    <submittedName>
        <fullName evidence="2">Uncharacterized protein</fullName>
    </submittedName>
</protein>
<dbReference type="Proteomes" id="UP000314294">
    <property type="component" value="Unassembled WGS sequence"/>
</dbReference>
<sequence length="122" mass="13416">MEPQSRGAEASCLKPMLIALVIQVKLTFMKCQTDLLSSRWLARGCWTGLVRNAENGGPCRGSAQPARCTTSQRGKAQQRNHRASERTSPIISTSALEARIHFSTIAFRQRRADGLSRQGDSS</sequence>
<evidence type="ECO:0000256" key="1">
    <source>
        <dbReference type="SAM" id="MobiDB-lite"/>
    </source>
</evidence>
<comment type="caution">
    <text evidence="2">The sequence shown here is derived from an EMBL/GenBank/DDBJ whole genome shotgun (WGS) entry which is preliminary data.</text>
</comment>
<gene>
    <name evidence="2" type="ORF">EYF80_037419</name>
</gene>
<name>A0A4Z2GG06_9TELE</name>
<evidence type="ECO:0000313" key="3">
    <source>
        <dbReference type="Proteomes" id="UP000314294"/>
    </source>
</evidence>
<accession>A0A4Z2GG06</accession>
<reference evidence="2 3" key="1">
    <citation type="submission" date="2019-03" db="EMBL/GenBank/DDBJ databases">
        <title>First draft genome of Liparis tanakae, snailfish: a comprehensive survey of snailfish specific genes.</title>
        <authorList>
            <person name="Kim W."/>
            <person name="Song I."/>
            <person name="Jeong J.-H."/>
            <person name="Kim D."/>
            <person name="Kim S."/>
            <person name="Ryu S."/>
            <person name="Song J.Y."/>
            <person name="Lee S.K."/>
        </authorList>
    </citation>
    <scope>NUCLEOTIDE SEQUENCE [LARGE SCALE GENOMIC DNA]</scope>
    <source>
        <tissue evidence="2">Muscle</tissue>
    </source>
</reference>
<organism evidence="2 3">
    <name type="scientific">Liparis tanakae</name>
    <name type="common">Tanaka's snailfish</name>
    <dbReference type="NCBI Taxonomy" id="230148"/>
    <lineage>
        <taxon>Eukaryota</taxon>
        <taxon>Metazoa</taxon>
        <taxon>Chordata</taxon>
        <taxon>Craniata</taxon>
        <taxon>Vertebrata</taxon>
        <taxon>Euteleostomi</taxon>
        <taxon>Actinopterygii</taxon>
        <taxon>Neopterygii</taxon>
        <taxon>Teleostei</taxon>
        <taxon>Neoteleostei</taxon>
        <taxon>Acanthomorphata</taxon>
        <taxon>Eupercaria</taxon>
        <taxon>Perciformes</taxon>
        <taxon>Cottioidei</taxon>
        <taxon>Cottales</taxon>
        <taxon>Liparidae</taxon>
        <taxon>Liparis</taxon>
    </lineage>
</organism>
<dbReference type="EMBL" id="SRLO01000549">
    <property type="protein sequence ID" value="TNN52396.1"/>
    <property type="molecule type" value="Genomic_DNA"/>
</dbReference>
<feature type="region of interest" description="Disordered" evidence="1">
    <location>
        <begin position="53"/>
        <end position="90"/>
    </location>
</feature>
<evidence type="ECO:0000313" key="2">
    <source>
        <dbReference type="EMBL" id="TNN52396.1"/>
    </source>
</evidence>
<dbReference type="AlphaFoldDB" id="A0A4Z2GG06"/>
<proteinExistence type="predicted"/>
<keyword evidence="3" id="KW-1185">Reference proteome</keyword>